<dbReference type="InterPro" id="IPR015424">
    <property type="entry name" value="PyrdxlP-dep_Trfase"/>
</dbReference>
<dbReference type="RefSeq" id="WP_211601886.1">
    <property type="nucleotide sequence ID" value="NZ_JAGSNF010000004.1"/>
</dbReference>
<sequence>MDRRDDYALLAGKLFLNHGSFGATPEPVLRAARSLRAEAEADFPAFYHERMFPLLERSRVRVCDHLGIARPRGVFVRNSTTAMQTVVDHLGLREGDHVLTTSREYEATVVLMRMLARRGVDVETVDGRFEGLVDRLLGAVGPRTRAVVLSHVTSPWSQVNDVDAVAEALSGTGVTTIVDGAHTAGMLPVPAARPGVFTCLTLHKWMHMPKGTGFLVAPPDEVDDLRPVVTSWYAESDDLPSRFSWAGTDDVIGHLVGPEAVGYQRDLETDGLHEHWHDLTRLGEELLLEVPGVRTLAAAPRSPAMVSVRLPDVEPEALLRTLHAHDVDLWCGATDEGPVLRLSVAPYVRREDVERGVGVLRSALSRAAAA</sequence>
<dbReference type="PANTHER" id="PTHR43092:SF2">
    <property type="entry name" value="HERCYNYLCYSTEINE SULFOXIDE LYASE"/>
    <property type="match status" value="1"/>
</dbReference>
<organism evidence="3 4">
    <name type="scientific">Phycicoccus avicenniae</name>
    <dbReference type="NCBI Taxonomy" id="2828860"/>
    <lineage>
        <taxon>Bacteria</taxon>
        <taxon>Bacillati</taxon>
        <taxon>Actinomycetota</taxon>
        <taxon>Actinomycetes</taxon>
        <taxon>Micrococcales</taxon>
        <taxon>Intrasporangiaceae</taxon>
        <taxon>Phycicoccus</taxon>
    </lineage>
</organism>
<dbReference type="InterPro" id="IPR015422">
    <property type="entry name" value="PyrdxlP-dep_Trfase_small"/>
</dbReference>
<accession>A0A941D6X6</accession>
<reference evidence="3" key="1">
    <citation type="submission" date="2021-04" db="EMBL/GenBank/DDBJ databases">
        <title>Phycicoccus avicenniae sp. nov., a novel endophytic actinomycetes isolated from branch of Avicennia mariana.</title>
        <authorList>
            <person name="Tuo L."/>
        </authorList>
    </citation>
    <scope>NUCLEOTIDE SEQUENCE</scope>
    <source>
        <strain evidence="3">BSK3Z-2</strain>
    </source>
</reference>
<keyword evidence="3" id="KW-0032">Aminotransferase</keyword>
<dbReference type="Gene3D" id="3.40.640.10">
    <property type="entry name" value="Type I PLP-dependent aspartate aminotransferase-like (Major domain)"/>
    <property type="match status" value="1"/>
</dbReference>
<dbReference type="EMBL" id="JAGSNF010000004">
    <property type="protein sequence ID" value="MBR7742741.1"/>
    <property type="molecule type" value="Genomic_DNA"/>
</dbReference>
<name>A0A941D6X6_9MICO</name>
<evidence type="ECO:0000313" key="4">
    <source>
        <dbReference type="Proteomes" id="UP000677016"/>
    </source>
</evidence>
<keyword evidence="4" id="KW-1185">Reference proteome</keyword>
<dbReference type="AlphaFoldDB" id="A0A941D6X6"/>
<dbReference type="PANTHER" id="PTHR43092">
    <property type="entry name" value="L-CYSTEINE DESULFHYDRASE"/>
    <property type="match status" value="1"/>
</dbReference>
<comment type="caution">
    <text evidence="3">The sequence shown here is derived from an EMBL/GenBank/DDBJ whole genome shotgun (WGS) entry which is preliminary data.</text>
</comment>
<gene>
    <name evidence="3" type="ORF">KC207_05485</name>
</gene>
<proteinExistence type="predicted"/>
<dbReference type="InterPro" id="IPR015421">
    <property type="entry name" value="PyrdxlP-dep_Trfase_major"/>
</dbReference>
<feature type="domain" description="Aminotransferase class V" evidence="2">
    <location>
        <begin position="52"/>
        <end position="355"/>
    </location>
</feature>
<dbReference type="InterPro" id="IPR000192">
    <property type="entry name" value="Aminotrans_V_dom"/>
</dbReference>
<evidence type="ECO:0000256" key="1">
    <source>
        <dbReference type="ARBA" id="ARBA00022898"/>
    </source>
</evidence>
<dbReference type="Gene3D" id="3.90.1150.10">
    <property type="entry name" value="Aspartate Aminotransferase, domain 1"/>
    <property type="match status" value="1"/>
</dbReference>
<evidence type="ECO:0000259" key="2">
    <source>
        <dbReference type="Pfam" id="PF00266"/>
    </source>
</evidence>
<keyword evidence="1" id="KW-0663">Pyridoxal phosphate</keyword>
<evidence type="ECO:0000313" key="3">
    <source>
        <dbReference type="EMBL" id="MBR7742741.1"/>
    </source>
</evidence>
<keyword evidence="3" id="KW-0808">Transferase</keyword>
<dbReference type="Proteomes" id="UP000677016">
    <property type="component" value="Unassembled WGS sequence"/>
</dbReference>
<dbReference type="SUPFAM" id="SSF53383">
    <property type="entry name" value="PLP-dependent transferases"/>
    <property type="match status" value="1"/>
</dbReference>
<dbReference type="GO" id="GO:0008483">
    <property type="term" value="F:transaminase activity"/>
    <property type="evidence" value="ECO:0007669"/>
    <property type="project" value="UniProtKB-KW"/>
</dbReference>
<dbReference type="Pfam" id="PF00266">
    <property type="entry name" value="Aminotran_5"/>
    <property type="match status" value="1"/>
</dbReference>
<protein>
    <submittedName>
        <fullName evidence="3">Aminotransferase class V-fold PLP-dependent enzyme</fullName>
    </submittedName>
</protein>